<dbReference type="GeneID" id="109470657"/>
<dbReference type="InterPro" id="IPR027469">
    <property type="entry name" value="Cation_efflux_TMD_sf"/>
</dbReference>
<evidence type="ECO:0000313" key="25">
    <source>
        <dbReference type="Proteomes" id="UP000515135"/>
    </source>
</evidence>
<evidence type="ECO:0000256" key="8">
    <source>
        <dbReference type="ARBA" id="ARBA00022824"/>
    </source>
</evidence>
<evidence type="ECO:0000256" key="1">
    <source>
        <dbReference type="ARBA" id="ARBA00004123"/>
    </source>
</evidence>
<dbReference type="GO" id="GO:0008324">
    <property type="term" value="F:monoatomic cation transmembrane transporter activity"/>
    <property type="evidence" value="ECO:0007669"/>
    <property type="project" value="InterPro"/>
</dbReference>
<dbReference type="InterPro" id="IPR040177">
    <property type="entry name" value="SLC30A9"/>
</dbReference>
<keyword evidence="14" id="KW-0496">Mitochondrion</keyword>
<dbReference type="InterPro" id="IPR009061">
    <property type="entry name" value="DNA-bd_dom_put_sf"/>
</dbReference>
<dbReference type="PANTHER" id="PTHR13414">
    <property type="entry name" value="HUEL-CATION TRANSPORTER"/>
    <property type="match status" value="1"/>
</dbReference>
<evidence type="ECO:0000256" key="23">
    <source>
        <dbReference type="SAM" id="Phobius"/>
    </source>
</evidence>
<evidence type="ECO:0000259" key="24">
    <source>
        <dbReference type="Pfam" id="PF01545"/>
    </source>
</evidence>
<dbReference type="AlphaFoldDB" id="A0A6P4Y880"/>
<evidence type="ECO:0000256" key="13">
    <source>
        <dbReference type="ARBA" id="ARBA00023065"/>
    </source>
</evidence>
<dbReference type="GO" id="GO:0015297">
    <property type="term" value="F:antiporter activity"/>
    <property type="evidence" value="ECO:0007669"/>
    <property type="project" value="UniProtKB-KW"/>
</dbReference>
<dbReference type="SUPFAM" id="SSF46955">
    <property type="entry name" value="Putative DNA-binding domain"/>
    <property type="match status" value="1"/>
</dbReference>
<keyword evidence="13" id="KW-0406">Ion transport</keyword>
<evidence type="ECO:0000256" key="11">
    <source>
        <dbReference type="ARBA" id="ARBA00022989"/>
    </source>
</evidence>
<feature type="domain" description="Cation efflux protein transmembrane" evidence="24">
    <location>
        <begin position="262"/>
        <end position="470"/>
    </location>
</feature>
<evidence type="ECO:0000256" key="9">
    <source>
        <dbReference type="ARBA" id="ARBA00022833"/>
    </source>
</evidence>
<evidence type="ECO:0000256" key="2">
    <source>
        <dbReference type="ARBA" id="ARBA00004225"/>
    </source>
</evidence>
<keyword evidence="17" id="KW-0539">Nucleus</keyword>
<evidence type="ECO:0000256" key="6">
    <source>
        <dbReference type="ARBA" id="ARBA00022449"/>
    </source>
</evidence>
<dbReference type="InterPro" id="IPR058533">
    <property type="entry name" value="Cation_efflux_TM"/>
</dbReference>
<name>A0A6P4Y880_BRABE</name>
<evidence type="ECO:0000313" key="26">
    <source>
        <dbReference type="RefSeq" id="XP_019625245.1"/>
    </source>
</evidence>
<evidence type="ECO:0000256" key="12">
    <source>
        <dbReference type="ARBA" id="ARBA00023015"/>
    </source>
</evidence>
<feature type="transmembrane region" description="Helical" evidence="23">
    <location>
        <begin position="409"/>
        <end position="430"/>
    </location>
</feature>
<comment type="similarity">
    <text evidence="4">Belongs to the cation diffusion facilitator (CDF) transporter (TC 2.A.4) family. SLC30A subfamily.</text>
</comment>
<keyword evidence="11 23" id="KW-1133">Transmembrane helix</keyword>
<keyword evidence="12" id="KW-0805">Transcription regulation</keyword>
<dbReference type="FunFam" id="3.90.530.10:FF:000002">
    <property type="entry name" value="zinc transporter 9 isoform X1"/>
    <property type="match status" value="1"/>
</dbReference>
<evidence type="ECO:0000256" key="3">
    <source>
        <dbReference type="ARBA" id="ARBA00004240"/>
    </source>
</evidence>
<keyword evidence="9" id="KW-0862">Zinc</keyword>
<protein>
    <recommendedName>
        <fullName evidence="19">Proton-coupled zinc antiporter SLC30A9, mitochondrial</fullName>
    </recommendedName>
    <alternativeName>
        <fullName evidence="18">Solute carrier family 30 member 9</fullName>
    </alternativeName>
    <alternativeName>
        <fullName evidence="20">Zinc transporter 9</fullName>
    </alternativeName>
</protein>
<dbReference type="KEGG" id="bbel:109470657"/>
<dbReference type="GO" id="GO:0005634">
    <property type="term" value="C:nucleus"/>
    <property type="evidence" value="ECO:0007669"/>
    <property type="project" value="UniProtKB-SubCell"/>
</dbReference>
<dbReference type="NCBIfam" id="TIGR01297">
    <property type="entry name" value="CDF"/>
    <property type="match status" value="1"/>
</dbReference>
<dbReference type="Pfam" id="PF01545">
    <property type="entry name" value="Cation_efflux"/>
    <property type="match status" value="1"/>
</dbReference>
<dbReference type="OrthoDB" id="435980at2759"/>
<feature type="transmembrane region" description="Helical" evidence="23">
    <location>
        <begin position="363"/>
        <end position="388"/>
    </location>
</feature>
<comment type="subcellular location">
    <subcellularLocation>
        <location evidence="3">Endoplasmic reticulum</location>
    </subcellularLocation>
    <subcellularLocation>
        <location evidence="2">Mitochondrion membrane</location>
        <topology evidence="2">Multi-pass membrane protein</topology>
    </subcellularLocation>
    <subcellularLocation>
        <location evidence="1">Nucleus</location>
    </subcellularLocation>
</comment>
<keyword evidence="6" id="KW-0050">Antiport</keyword>
<dbReference type="Gene3D" id="1.20.1510.10">
    <property type="entry name" value="Cation efflux protein transmembrane domain"/>
    <property type="match status" value="1"/>
</dbReference>
<dbReference type="GO" id="GO:0031966">
    <property type="term" value="C:mitochondrial membrane"/>
    <property type="evidence" value="ECO:0007669"/>
    <property type="project" value="UniProtKB-SubCell"/>
</dbReference>
<dbReference type="RefSeq" id="XP_019625245.1">
    <property type="nucleotide sequence ID" value="XM_019769686.1"/>
</dbReference>
<evidence type="ECO:0000256" key="19">
    <source>
        <dbReference type="ARBA" id="ARBA00034845"/>
    </source>
</evidence>
<reference evidence="26" key="1">
    <citation type="submission" date="2025-08" db="UniProtKB">
        <authorList>
            <consortium name="RefSeq"/>
        </authorList>
    </citation>
    <scope>IDENTIFICATION</scope>
    <source>
        <tissue evidence="26">Gonad</tissue>
    </source>
</reference>
<sequence length="589" mass="65289">MAMRMLRLLRGVAYLRQEVLSQATCAHRHCHTGVCRSYCFCQPVLVSGLTCFTNNKVLQTPGQGPPQHYTVRHLCSGSGKAETPKEAGKTAVAEGDSKKATSSKDKLVKTIYRVKPKPRKRIDYSKAYTDNNTITAVRAMSEFLLKPSDLEGLRKTARRSPYSDPNSPPLMVYLRADVEQKAIEVWGSTAALQREMQKREKNADAQKQYTFRYKKALKEYRKFFGEGGVEPPFIFGSGKPQDRSYLEEPVHSLFSGSGHVVMMAIGINTLNFAFKLVAWVFTGSASMFSEAIHSLADTINQSILAFGIHQSIRKPNPDHPYGFSNMRYVSSLVSGVGIFCVGAGLSIYHGVLGLIDPQPMESFFWAYCILTGSLVSEGATLLVATAQIRKSAQAQGMQFMEYVWRSRDPSVNVVLLEDAAAVLGVAIAATCMGLTSLTGNPVYDAMGSITIGGLLAMVSAFLIYTNAEALIGRSIPPDQLDRIMHSLEDDVMVRAIHDIKATEMGLNIVRFKAEVDFDGREVTRSYLDKVDLEALLQEVQQYQTIEDMEGFMLRHGENIIDILGAEVDRLETQLKKKNPEVKHVDLEIL</sequence>
<dbReference type="Proteomes" id="UP000515135">
    <property type="component" value="Unplaced"/>
</dbReference>
<gene>
    <name evidence="26" type="primary">LOC109470657</name>
</gene>
<dbReference type="GO" id="GO:0006829">
    <property type="term" value="P:zinc ion transport"/>
    <property type="evidence" value="ECO:0007669"/>
    <property type="project" value="UniProtKB-KW"/>
</dbReference>
<dbReference type="FunFam" id="1.20.1510.10:FF:000004">
    <property type="entry name" value="zinc transporter 9 isoform X1"/>
    <property type="match status" value="1"/>
</dbReference>
<proteinExistence type="inferred from homology"/>
<dbReference type="InterPro" id="IPR037129">
    <property type="entry name" value="XPA_sf"/>
</dbReference>
<dbReference type="GO" id="GO:0005783">
    <property type="term" value="C:endoplasmic reticulum"/>
    <property type="evidence" value="ECO:0007669"/>
    <property type="project" value="UniProtKB-SubCell"/>
</dbReference>
<dbReference type="SUPFAM" id="SSF161111">
    <property type="entry name" value="Cation efflux protein transmembrane domain-like"/>
    <property type="match status" value="1"/>
</dbReference>
<feature type="transmembrane region" description="Helical" evidence="23">
    <location>
        <begin position="442"/>
        <end position="464"/>
    </location>
</feature>
<evidence type="ECO:0000256" key="22">
    <source>
        <dbReference type="SAM" id="MobiDB-lite"/>
    </source>
</evidence>
<evidence type="ECO:0000256" key="20">
    <source>
        <dbReference type="ARBA" id="ARBA00034922"/>
    </source>
</evidence>
<keyword evidence="7 23" id="KW-0812">Transmembrane</keyword>
<dbReference type="CDD" id="cd21078">
    <property type="entry name" value="NTD_ZNT9"/>
    <property type="match status" value="1"/>
</dbReference>
<dbReference type="GO" id="GO:0006882">
    <property type="term" value="P:intracellular zinc ion homeostasis"/>
    <property type="evidence" value="ECO:0007669"/>
    <property type="project" value="TreeGrafter"/>
</dbReference>
<keyword evidence="16" id="KW-0804">Transcription</keyword>
<dbReference type="InterPro" id="IPR002524">
    <property type="entry name" value="Cation_efflux"/>
</dbReference>
<keyword evidence="15 23" id="KW-0472">Membrane</keyword>
<evidence type="ECO:0000256" key="14">
    <source>
        <dbReference type="ARBA" id="ARBA00023128"/>
    </source>
</evidence>
<keyword evidence="25" id="KW-1185">Reference proteome</keyword>
<evidence type="ECO:0000256" key="16">
    <source>
        <dbReference type="ARBA" id="ARBA00023163"/>
    </source>
</evidence>
<evidence type="ECO:0000256" key="10">
    <source>
        <dbReference type="ARBA" id="ARBA00022906"/>
    </source>
</evidence>
<accession>A0A6P4Y880</accession>
<keyword evidence="5" id="KW-0813">Transport</keyword>
<comment type="catalytic activity">
    <reaction evidence="21">
        <text>Zn(2+)(in) + 2 H(+)(out) = Zn(2+)(out) + 2 H(+)(in)</text>
        <dbReference type="Rhea" id="RHEA:72627"/>
        <dbReference type="ChEBI" id="CHEBI:15378"/>
        <dbReference type="ChEBI" id="CHEBI:29105"/>
    </reaction>
</comment>
<dbReference type="Gene3D" id="3.90.530.10">
    <property type="entry name" value="XPA C-terminal domain"/>
    <property type="match status" value="1"/>
</dbReference>
<evidence type="ECO:0000256" key="7">
    <source>
        <dbReference type="ARBA" id="ARBA00022692"/>
    </source>
</evidence>
<evidence type="ECO:0000256" key="5">
    <source>
        <dbReference type="ARBA" id="ARBA00022448"/>
    </source>
</evidence>
<evidence type="ECO:0000256" key="18">
    <source>
        <dbReference type="ARBA" id="ARBA00033405"/>
    </source>
</evidence>
<organism evidence="25 26">
    <name type="scientific">Branchiostoma belcheri</name>
    <name type="common">Amphioxus</name>
    <dbReference type="NCBI Taxonomy" id="7741"/>
    <lineage>
        <taxon>Eukaryota</taxon>
        <taxon>Metazoa</taxon>
        <taxon>Chordata</taxon>
        <taxon>Cephalochordata</taxon>
        <taxon>Leptocardii</taxon>
        <taxon>Amphioxiformes</taxon>
        <taxon>Branchiostomatidae</taxon>
        <taxon>Branchiostoma</taxon>
    </lineage>
</organism>
<feature type="region of interest" description="Disordered" evidence="22">
    <location>
        <begin position="79"/>
        <end position="98"/>
    </location>
</feature>
<feature type="transmembrane region" description="Helical" evidence="23">
    <location>
        <begin position="328"/>
        <end position="351"/>
    </location>
</feature>
<evidence type="ECO:0000256" key="4">
    <source>
        <dbReference type="ARBA" id="ARBA00008873"/>
    </source>
</evidence>
<evidence type="ECO:0000256" key="15">
    <source>
        <dbReference type="ARBA" id="ARBA00023136"/>
    </source>
</evidence>
<dbReference type="PANTHER" id="PTHR13414:SF9">
    <property type="entry name" value="PROTON-COUPLED ZINC ANTIPORTER SLC30A9, MITOCHONDRIAL"/>
    <property type="match status" value="1"/>
</dbReference>
<evidence type="ECO:0000256" key="21">
    <source>
        <dbReference type="ARBA" id="ARBA00048349"/>
    </source>
</evidence>
<keyword evidence="8" id="KW-0256">Endoplasmic reticulum</keyword>
<evidence type="ECO:0000256" key="17">
    <source>
        <dbReference type="ARBA" id="ARBA00023242"/>
    </source>
</evidence>
<keyword evidence="10" id="KW-0864">Zinc transport</keyword>